<dbReference type="KEGG" id="ttf:THTE_3502"/>
<organism evidence="1 2">
    <name type="scientific">Thermogutta terrifontis</name>
    <dbReference type="NCBI Taxonomy" id="1331910"/>
    <lineage>
        <taxon>Bacteria</taxon>
        <taxon>Pseudomonadati</taxon>
        <taxon>Planctomycetota</taxon>
        <taxon>Planctomycetia</taxon>
        <taxon>Pirellulales</taxon>
        <taxon>Thermoguttaceae</taxon>
        <taxon>Thermogutta</taxon>
    </lineage>
</organism>
<evidence type="ECO:0000313" key="1">
    <source>
        <dbReference type="EMBL" id="ASV76104.1"/>
    </source>
</evidence>
<reference evidence="1 2" key="1">
    <citation type="journal article" name="Front. Microbiol.">
        <title>Sugar Metabolism of the First Thermophilic Planctomycete Thermogutta terrifontis: Comparative Genomic and Transcriptomic Approaches.</title>
        <authorList>
            <person name="Elcheninov A.G."/>
            <person name="Menzel P."/>
            <person name="Gudbergsdottir S.R."/>
            <person name="Slesarev A.I."/>
            <person name="Kadnikov V.V."/>
            <person name="Krogh A."/>
            <person name="Bonch-Osmolovskaya E.A."/>
            <person name="Peng X."/>
            <person name="Kublanov I.V."/>
        </authorList>
    </citation>
    <scope>NUCLEOTIDE SEQUENCE [LARGE SCALE GENOMIC DNA]</scope>
    <source>
        <strain evidence="1 2">R1</strain>
    </source>
</reference>
<name>A0A286RJG9_9BACT</name>
<proteinExistence type="predicted"/>
<accession>A0A286RJG9</accession>
<dbReference type="AlphaFoldDB" id="A0A286RJG9"/>
<evidence type="ECO:0000313" key="2">
    <source>
        <dbReference type="Proteomes" id="UP000215086"/>
    </source>
</evidence>
<gene>
    <name evidence="1" type="ORF">THTE_3502</name>
</gene>
<keyword evidence="2" id="KW-1185">Reference proteome</keyword>
<dbReference type="Proteomes" id="UP000215086">
    <property type="component" value="Chromosome"/>
</dbReference>
<dbReference type="EMBL" id="CP018477">
    <property type="protein sequence ID" value="ASV76104.1"/>
    <property type="molecule type" value="Genomic_DNA"/>
</dbReference>
<sequence>MSSLPIWTFCRISSTPASQRVRQFCWLHKLRQPRLSLTRTHSFASGASKSINSLGMESRYRSSRARTYSPRIKGVCDIGLSSFFVVLSFYHTAMFWARYPQNLPSLSARWDANPYATSLAFSVSSARSPKQIFSSRNPMRNNAAAMILFVSLVSR</sequence>
<protein>
    <submittedName>
        <fullName evidence="1">Uncharacterized protein</fullName>
    </submittedName>
</protein>